<feature type="coiled-coil region" evidence="1">
    <location>
        <begin position="37"/>
        <end position="64"/>
    </location>
</feature>
<organism evidence="3 4">
    <name type="scientific">Coniophora puteana (strain RWD-64-598)</name>
    <name type="common">Brown rot fungus</name>
    <dbReference type="NCBI Taxonomy" id="741705"/>
    <lineage>
        <taxon>Eukaryota</taxon>
        <taxon>Fungi</taxon>
        <taxon>Dikarya</taxon>
        <taxon>Basidiomycota</taxon>
        <taxon>Agaricomycotina</taxon>
        <taxon>Agaricomycetes</taxon>
        <taxon>Agaricomycetidae</taxon>
        <taxon>Boletales</taxon>
        <taxon>Coniophorineae</taxon>
        <taxon>Coniophoraceae</taxon>
        <taxon>Coniophora</taxon>
    </lineage>
</organism>
<dbReference type="GeneID" id="19202507"/>
<feature type="compositionally biased region" description="Polar residues" evidence="2">
    <location>
        <begin position="302"/>
        <end position="325"/>
    </location>
</feature>
<gene>
    <name evidence="3" type="ORF">CONPUDRAFT_148397</name>
</gene>
<keyword evidence="4" id="KW-1185">Reference proteome</keyword>
<dbReference type="AlphaFoldDB" id="A0A5M3N4H9"/>
<name>A0A5M3N4H9_CONPW</name>
<dbReference type="EMBL" id="JH711573">
    <property type="protein sequence ID" value="EIW86303.1"/>
    <property type="molecule type" value="Genomic_DNA"/>
</dbReference>
<sequence length="362" mass="40184">MDFDPSDNVGELNIAEVLHAAGIEGSASKGNISCQGNHELQNQNTNLKKQIRELQGAIKLLSNHVHAGGTPSAPTPSTAGSSNSTATLVAAPFNLAKLKRELDMFNLKGLNVPSSLLYEADVNIILSASDYLQMESTWTSHEYQPVDDKIKTKRSDNIKKAPKGSKGINGPKFITNNINDTNQYITGKDSTPVGGSLIVEMRKDVQELLYDIGVRTRLPQTFSEMPLCLCERNWKVQRLSESVYASMISTYQEHIKVQEEEEARKGIEEKEARAAKRCRVETMGLALDELRDESVVPETPSHCPSSSNDHPQTNSTPHHQKLKSQSVPAFNERLRLMQQGSEWQEDIYDLPAVNILFTVPEE</sequence>
<dbReference type="Proteomes" id="UP000053558">
    <property type="component" value="Unassembled WGS sequence"/>
</dbReference>
<feature type="region of interest" description="Disordered" evidence="2">
    <location>
        <begin position="290"/>
        <end position="325"/>
    </location>
</feature>
<reference evidence="4" key="1">
    <citation type="journal article" date="2012" name="Science">
        <title>The Paleozoic origin of enzymatic lignin decomposition reconstructed from 31 fungal genomes.</title>
        <authorList>
            <person name="Floudas D."/>
            <person name="Binder M."/>
            <person name="Riley R."/>
            <person name="Barry K."/>
            <person name="Blanchette R.A."/>
            <person name="Henrissat B."/>
            <person name="Martinez A.T."/>
            <person name="Otillar R."/>
            <person name="Spatafora J.W."/>
            <person name="Yadav J.S."/>
            <person name="Aerts A."/>
            <person name="Benoit I."/>
            <person name="Boyd A."/>
            <person name="Carlson A."/>
            <person name="Copeland A."/>
            <person name="Coutinho P.M."/>
            <person name="de Vries R.P."/>
            <person name="Ferreira P."/>
            <person name="Findley K."/>
            <person name="Foster B."/>
            <person name="Gaskell J."/>
            <person name="Glotzer D."/>
            <person name="Gorecki P."/>
            <person name="Heitman J."/>
            <person name="Hesse C."/>
            <person name="Hori C."/>
            <person name="Igarashi K."/>
            <person name="Jurgens J.A."/>
            <person name="Kallen N."/>
            <person name="Kersten P."/>
            <person name="Kohler A."/>
            <person name="Kuees U."/>
            <person name="Kumar T.K.A."/>
            <person name="Kuo A."/>
            <person name="LaButti K."/>
            <person name="Larrondo L.F."/>
            <person name="Lindquist E."/>
            <person name="Ling A."/>
            <person name="Lombard V."/>
            <person name="Lucas S."/>
            <person name="Lundell T."/>
            <person name="Martin R."/>
            <person name="McLaughlin D.J."/>
            <person name="Morgenstern I."/>
            <person name="Morin E."/>
            <person name="Murat C."/>
            <person name="Nagy L.G."/>
            <person name="Nolan M."/>
            <person name="Ohm R.A."/>
            <person name="Patyshakuliyeva A."/>
            <person name="Rokas A."/>
            <person name="Ruiz-Duenas F.J."/>
            <person name="Sabat G."/>
            <person name="Salamov A."/>
            <person name="Samejima M."/>
            <person name="Schmutz J."/>
            <person name="Slot J.C."/>
            <person name="St John F."/>
            <person name="Stenlid J."/>
            <person name="Sun H."/>
            <person name="Sun S."/>
            <person name="Syed K."/>
            <person name="Tsang A."/>
            <person name="Wiebenga A."/>
            <person name="Young D."/>
            <person name="Pisabarro A."/>
            <person name="Eastwood D.C."/>
            <person name="Martin F."/>
            <person name="Cullen D."/>
            <person name="Grigoriev I.V."/>
            <person name="Hibbett D.S."/>
        </authorList>
    </citation>
    <scope>NUCLEOTIDE SEQUENCE [LARGE SCALE GENOMIC DNA]</scope>
    <source>
        <strain evidence="4">RWD-64-598 SS2</strain>
    </source>
</reference>
<evidence type="ECO:0000256" key="2">
    <source>
        <dbReference type="SAM" id="MobiDB-lite"/>
    </source>
</evidence>
<protein>
    <submittedName>
        <fullName evidence="3">Uncharacterized protein</fullName>
    </submittedName>
</protein>
<comment type="caution">
    <text evidence="3">The sequence shown here is derived from an EMBL/GenBank/DDBJ whole genome shotgun (WGS) entry which is preliminary data.</text>
</comment>
<evidence type="ECO:0000313" key="4">
    <source>
        <dbReference type="Proteomes" id="UP000053558"/>
    </source>
</evidence>
<evidence type="ECO:0000256" key="1">
    <source>
        <dbReference type="SAM" id="Coils"/>
    </source>
</evidence>
<evidence type="ECO:0000313" key="3">
    <source>
        <dbReference type="EMBL" id="EIW86303.1"/>
    </source>
</evidence>
<keyword evidence="1" id="KW-0175">Coiled coil</keyword>
<accession>A0A5M3N4H9</accession>
<dbReference type="RefSeq" id="XP_007763163.1">
    <property type="nucleotide sequence ID" value="XM_007764973.1"/>
</dbReference>
<dbReference type="KEGG" id="cput:CONPUDRAFT_148397"/>
<proteinExistence type="predicted"/>